<dbReference type="GO" id="GO:0046961">
    <property type="term" value="F:proton-transporting ATPase activity, rotational mechanism"/>
    <property type="evidence" value="ECO:0007669"/>
    <property type="project" value="InterPro"/>
</dbReference>
<name>L1QDS5_9CLOT</name>
<dbReference type="Proteomes" id="UP000010420">
    <property type="component" value="Unassembled WGS sequence"/>
</dbReference>
<sequence length="333" mass="38243">MDVMQFTQALSRIWVLETRLLDKAKVERMLEANSADEVLKILGETEYANLMGNVKRASDYEEILSNELKRVYKLVYELCPVKEIVDLMSTKYKYHNIKVLLKGKFLNKDFSNMLIDLGREDLNELKRKIDTDNFRELKGNVEKAVLEVIADFETNKDPQNIDIIVDKYMFDELVQIKKSLNYKFTDKLVNAIIDSTNIKTLLRIKKQGKGREFANEVLVKGGSISKDTLVSIINETPENIISKLSSSIYSDLIKEGVEGYIASNSANLLEKLSDNYIMDIMKSGKLVSFGPERILSYIYAKETEIKIIRIIMVGKLNNIAEGVIRERLRDIYV</sequence>
<dbReference type="NCBIfam" id="NF002266">
    <property type="entry name" value="PRK01198.1-2"/>
    <property type="match status" value="1"/>
</dbReference>
<comment type="similarity">
    <text evidence="1">Belongs to the V-ATPase V0D/AC39 subunit family.</text>
</comment>
<dbReference type="InterPro" id="IPR035067">
    <property type="entry name" value="V-type_ATPase_csu/dsu"/>
</dbReference>
<organism evidence="4 5">
    <name type="scientific">Clostridium celatum DSM 1785</name>
    <dbReference type="NCBI Taxonomy" id="545697"/>
    <lineage>
        <taxon>Bacteria</taxon>
        <taxon>Bacillati</taxon>
        <taxon>Bacillota</taxon>
        <taxon>Clostridia</taxon>
        <taxon>Eubacteriales</taxon>
        <taxon>Clostridiaceae</taxon>
        <taxon>Clostridium</taxon>
    </lineage>
</organism>
<dbReference type="PANTHER" id="PTHR38682">
    <property type="entry name" value="V-TYPE ATP SYNTHASE SUBUNIT C"/>
    <property type="match status" value="1"/>
</dbReference>
<keyword evidence="5" id="KW-1185">Reference proteome</keyword>
<evidence type="ECO:0000313" key="5">
    <source>
        <dbReference type="Proteomes" id="UP000010420"/>
    </source>
</evidence>
<proteinExistence type="inferred from homology"/>
<dbReference type="eggNOG" id="COG1527">
    <property type="taxonomic scope" value="Bacteria"/>
</dbReference>
<dbReference type="Pfam" id="PF01992">
    <property type="entry name" value="vATP-synt_AC39"/>
    <property type="match status" value="1"/>
</dbReference>
<dbReference type="SUPFAM" id="SSF103486">
    <property type="entry name" value="V-type ATP synthase subunit C"/>
    <property type="match status" value="1"/>
</dbReference>
<dbReference type="OrthoDB" id="1653at2"/>
<dbReference type="HOGENOM" id="CLU_059311_1_0_9"/>
<dbReference type="PANTHER" id="PTHR38682:SF1">
    <property type="entry name" value="V-TYPE ATP SYNTHASE SUBUNIT C"/>
    <property type="match status" value="1"/>
</dbReference>
<evidence type="ECO:0000256" key="1">
    <source>
        <dbReference type="ARBA" id="ARBA00006709"/>
    </source>
</evidence>
<dbReference type="PATRIC" id="fig|545697.3.peg.2103"/>
<dbReference type="InterPro" id="IPR036079">
    <property type="entry name" value="ATPase_csu/dsu_sf"/>
</dbReference>
<evidence type="ECO:0000313" key="4">
    <source>
        <dbReference type="EMBL" id="EKY26101.1"/>
    </source>
</evidence>
<reference evidence="4 5" key="1">
    <citation type="submission" date="2012-05" db="EMBL/GenBank/DDBJ databases">
        <authorList>
            <person name="Weinstock G."/>
            <person name="Sodergren E."/>
            <person name="Lobos E.A."/>
            <person name="Fulton L."/>
            <person name="Fulton R."/>
            <person name="Courtney L."/>
            <person name="Fronick C."/>
            <person name="O'Laughlin M."/>
            <person name="Godfrey J."/>
            <person name="Wilson R.M."/>
            <person name="Miner T."/>
            <person name="Farmer C."/>
            <person name="Delehaunty K."/>
            <person name="Cordes M."/>
            <person name="Minx P."/>
            <person name="Tomlinson C."/>
            <person name="Chen J."/>
            <person name="Wollam A."/>
            <person name="Pepin K.H."/>
            <person name="Bhonagiri V."/>
            <person name="Zhang X."/>
            <person name="Suruliraj S."/>
            <person name="Warren W."/>
            <person name="Mitreva M."/>
            <person name="Mardis E.R."/>
            <person name="Wilson R.K."/>
        </authorList>
    </citation>
    <scope>NUCLEOTIDE SEQUENCE [LARGE SCALE GENOMIC DNA]</scope>
    <source>
        <strain evidence="4 5">DSM 1785</strain>
    </source>
</reference>
<dbReference type="InterPro" id="IPR050873">
    <property type="entry name" value="V-ATPase_V0D/AC39_subunit"/>
</dbReference>
<gene>
    <name evidence="4" type="ORF">HMPREF0216_02140</name>
</gene>
<dbReference type="RefSeq" id="WP_005213894.1">
    <property type="nucleotide sequence ID" value="NZ_KB291650.1"/>
</dbReference>
<dbReference type="Gene3D" id="1.10.132.50">
    <property type="entry name" value="ATP synthase (C/AC39) subunit, domain 3"/>
    <property type="match status" value="1"/>
</dbReference>
<evidence type="ECO:0000256" key="2">
    <source>
        <dbReference type="ARBA" id="ARBA00022448"/>
    </source>
</evidence>
<dbReference type="Gene3D" id="1.20.1690.10">
    <property type="entry name" value="V-type ATP synthase subunit C domain"/>
    <property type="match status" value="2"/>
</dbReference>
<comment type="caution">
    <text evidence="4">The sequence shown here is derived from an EMBL/GenBank/DDBJ whole genome shotgun (WGS) entry which is preliminary data.</text>
</comment>
<dbReference type="InterPro" id="IPR044911">
    <property type="entry name" value="V-type_ATPase_csu/dsu_dom_3"/>
</dbReference>
<protein>
    <submittedName>
        <fullName evidence="4">ATP synthase, subunit C</fullName>
    </submittedName>
</protein>
<dbReference type="AlphaFoldDB" id="L1QDS5"/>
<evidence type="ECO:0000256" key="3">
    <source>
        <dbReference type="ARBA" id="ARBA00023065"/>
    </source>
</evidence>
<dbReference type="InterPro" id="IPR002843">
    <property type="entry name" value="ATPase_V0-cplx_csu/dsu"/>
</dbReference>
<keyword evidence="2" id="KW-0813">Transport</keyword>
<dbReference type="STRING" id="545697.HMPREF0216_02140"/>
<keyword evidence="3" id="KW-0406">Ion transport</keyword>
<dbReference type="EMBL" id="AMEZ01000059">
    <property type="protein sequence ID" value="EKY26101.1"/>
    <property type="molecule type" value="Genomic_DNA"/>
</dbReference>
<accession>L1QDS5</accession>